<keyword evidence="3" id="KW-0274">FAD</keyword>
<protein>
    <submittedName>
        <fullName evidence="6">Putative thiol-specific monooxygenase</fullName>
    </submittedName>
</protein>
<dbReference type="InterPro" id="IPR020946">
    <property type="entry name" value="Flavin_mOase-like"/>
</dbReference>
<reference evidence="6 7" key="2">
    <citation type="submission" date="2015-05" db="EMBL/GenBank/DDBJ databases">
        <authorList>
            <person name="Morales-Cruz A."/>
            <person name="Amrine K.C."/>
            <person name="Cantu D."/>
        </authorList>
    </citation>
    <scope>NUCLEOTIDE SEQUENCE [LARGE SCALE GENOMIC DNA]</scope>
    <source>
        <strain evidence="6">DA912</strain>
    </source>
</reference>
<evidence type="ECO:0000256" key="3">
    <source>
        <dbReference type="ARBA" id="ARBA00022827"/>
    </source>
</evidence>
<dbReference type="GO" id="GO:0004499">
    <property type="term" value="F:N,N-dimethylaniline monooxygenase activity"/>
    <property type="evidence" value="ECO:0007669"/>
    <property type="project" value="InterPro"/>
</dbReference>
<dbReference type="STRING" id="1214573.A0A0G2FQY9"/>
<dbReference type="Pfam" id="PF00743">
    <property type="entry name" value="FMO-like"/>
    <property type="match status" value="2"/>
</dbReference>
<keyword evidence="6" id="KW-0503">Monooxygenase</keyword>
<evidence type="ECO:0000313" key="7">
    <source>
        <dbReference type="Proteomes" id="UP000034680"/>
    </source>
</evidence>
<dbReference type="PIRSF" id="PIRSF000332">
    <property type="entry name" value="FMO"/>
    <property type="match status" value="1"/>
</dbReference>
<name>A0A0G2FQY9_9PEZI</name>
<gene>
    <name evidence="6" type="ORF">UCDDA912_g03629</name>
</gene>
<keyword evidence="7" id="KW-1185">Reference proteome</keyword>
<dbReference type="PANTHER" id="PTHR23023">
    <property type="entry name" value="DIMETHYLANILINE MONOOXYGENASE"/>
    <property type="match status" value="1"/>
</dbReference>
<dbReference type="Pfam" id="PF13450">
    <property type="entry name" value="NAD_binding_8"/>
    <property type="match status" value="1"/>
</dbReference>
<dbReference type="InterPro" id="IPR050346">
    <property type="entry name" value="FMO-like"/>
</dbReference>
<evidence type="ECO:0000256" key="5">
    <source>
        <dbReference type="ARBA" id="ARBA00023002"/>
    </source>
</evidence>
<comment type="similarity">
    <text evidence="1">Belongs to the FMO family.</text>
</comment>
<sequence>MAVKARRVAVIGAGPSGAIAADALAKEQAFETIRVFDRRPVIGGTWVHTPHLPPKIPSLRDLIEGKADKAVPVPAELPAETPKSEAVNSHQLRYSDSAQHEHLHSNIIPEIMSYTQEPFPDQLSERTLRQYGHGAPFRHRETIRGWVENIFVKNGNDKFLELSTTVEKAVKEGDEWVLTLRKEGPGKDYWWREWFDALVVATGHYNIPWFPEIPGLAEYDERFPGRIIHSKHFRGAEKFKGKRVIVVGGSVSSHEVLHEILPQAQRPVYASIRGEPIPAFGWAPFKHPHVSIKKQISRLDPLTGKVSFADGTELNDVDHIVFGTGYTFSLPWLPHVQERISKAYRRLPGVYQHTWDIEDPTLTFVGMLGGGFTFRVYEWQAVAVARHLAGRAKPLPPTAEQREWEEQRVTKFKGGKDYYSIAPDYGSFLEFLRKIASDPTPGTTGRTLPPFDKKWLDIWTGMVTYKIKGFEREAKRAEEEELSRVKPRL</sequence>
<keyword evidence="5" id="KW-0560">Oxidoreductase</keyword>
<dbReference type="PRINTS" id="PR00419">
    <property type="entry name" value="ADXRDTASE"/>
</dbReference>
<dbReference type="InterPro" id="IPR000960">
    <property type="entry name" value="Flavin_mOase"/>
</dbReference>
<accession>A0A0G2FQY9</accession>
<evidence type="ECO:0000256" key="2">
    <source>
        <dbReference type="ARBA" id="ARBA00022630"/>
    </source>
</evidence>
<dbReference type="SUPFAM" id="SSF51905">
    <property type="entry name" value="FAD/NAD(P)-binding domain"/>
    <property type="match status" value="2"/>
</dbReference>
<evidence type="ECO:0000256" key="1">
    <source>
        <dbReference type="ARBA" id="ARBA00009183"/>
    </source>
</evidence>
<proteinExistence type="inferred from homology"/>
<organism evidence="6 7">
    <name type="scientific">Diaporthe ampelina</name>
    <dbReference type="NCBI Taxonomy" id="1214573"/>
    <lineage>
        <taxon>Eukaryota</taxon>
        <taxon>Fungi</taxon>
        <taxon>Dikarya</taxon>
        <taxon>Ascomycota</taxon>
        <taxon>Pezizomycotina</taxon>
        <taxon>Sordariomycetes</taxon>
        <taxon>Sordariomycetidae</taxon>
        <taxon>Diaporthales</taxon>
        <taxon>Diaporthaceae</taxon>
        <taxon>Diaporthe</taxon>
    </lineage>
</organism>
<dbReference type="EMBL" id="LCUC01000127">
    <property type="protein sequence ID" value="KKY36389.1"/>
    <property type="molecule type" value="Genomic_DNA"/>
</dbReference>
<dbReference type="GO" id="GO:0050661">
    <property type="term" value="F:NADP binding"/>
    <property type="evidence" value="ECO:0007669"/>
    <property type="project" value="InterPro"/>
</dbReference>
<keyword evidence="4" id="KW-0521">NADP</keyword>
<dbReference type="InterPro" id="IPR036188">
    <property type="entry name" value="FAD/NAD-bd_sf"/>
</dbReference>
<dbReference type="CDD" id="cd05191">
    <property type="entry name" value="NAD_bind_amino_acid_DH"/>
    <property type="match status" value="1"/>
</dbReference>
<dbReference type="Proteomes" id="UP000034680">
    <property type="component" value="Unassembled WGS sequence"/>
</dbReference>
<evidence type="ECO:0000256" key="4">
    <source>
        <dbReference type="ARBA" id="ARBA00022857"/>
    </source>
</evidence>
<keyword evidence="2" id="KW-0285">Flavoprotein</keyword>
<comment type="caution">
    <text evidence="6">The sequence shown here is derived from an EMBL/GenBank/DDBJ whole genome shotgun (WGS) entry which is preliminary data.</text>
</comment>
<evidence type="ECO:0000313" key="6">
    <source>
        <dbReference type="EMBL" id="KKY36389.1"/>
    </source>
</evidence>
<reference evidence="6 7" key="1">
    <citation type="submission" date="2015-05" db="EMBL/GenBank/DDBJ databases">
        <title>Distinctive expansion of gene families associated with plant cell wall degradation and secondary metabolism in the genomes of grapevine trunk pathogens.</title>
        <authorList>
            <person name="Lawrence D.P."/>
            <person name="Travadon R."/>
            <person name="Rolshausen P.E."/>
            <person name="Baumgartner K."/>
        </authorList>
    </citation>
    <scope>NUCLEOTIDE SEQUENCE [LARGE SCALE GENOMIC DNA]</scope>
    <source>
        <strain evidence="6">DA912</strain>
    </source>
</reference>
<dbReference type="AlphaFoldDB" id="A0A0G2FQY9"/>
<dbReference type="Gene3D" id="3.50.50.60">
    <property type="entry name" value="FAD/NAD(P)-binding domain"/>
    <property type="match status" value="2"/>
</dbReference>
<dbReference type="OrthoDB" id="66881at2759"/>
<dbReference type="GO" id="GO:0050660">
    <property type="term" value="F:flavin adenine dinucleotide binding"/>
    <property type="evidence" value="ECO:0007669"/>
    <property type="project" value="InterPro"/>
</dbReference>